<evidence type="ECO:0000259" key="1">
    <source>
        <dbReference type="PROSITE" id="PS50020"/>
    </source>
</evidence>
<dbReference type="InterPro" id="IPR052895">
    <property type="entry name" value="HetReg/Transcr_Mod"/>
</dbReference>
<dbReference type="Proteomes" id="UP000078237">
    <property type="component" value="Unassembled WGS sequence"/>
</dbReference>
<evidence type="ECO:0000313" key="3">
    <source>
        <dbReference type="Proteomes" id="UP000078237"/>
    </source>
</evidence>
<dbReference type="InterPro" id="IPR001202">
    <property type="entry name" value="WW_dom"/>
</dbReference>
<name>A0A175VZC5_9PEZI</name>
<evidence type="ECO:0000313" key="2">
    <source>
        <dbReference type="EMBL" id="KXX76579.1"/>
    </source>
</evidence>
<dbReference type="EMBL" id="LCTW02000204">
    <property type="protein sequence ID" value="KXX76579.1"/>
    <property type="molecule type" value="Genomic_DNA"/>
</dbReference>
<dbReference type="InterPro" id="IPR010730">
    <property type="entry name" value="HET"/>
</dbReference>
<comment type="caution">
    <text evidence="2">The sequence shown here is derived from an EMBL/GenBank/DDBJ whole genome shotgun (WGS) entry which is preliminary data.</text>
</comment>
<protein>
    <submittedName>
        <fullName evidence="2">Heterokaryon incompatibility protein 6, OR allele</fullName>
    </submittedName>
</protein>
<sequence length="641" mass="72141">MDTASLPKYTYFPLKKKTQEVRLIKLLPGISDEPLYINLTTTPLLPPQPKTSRRLALGALRSTLPDGWEAHETLEGCYVFHCSQSDEVTWKHPDPDFDSALYDTELEIDAQKPSPCYEALSYVWGKPDKSHQVIVVDKNTGSRTQLQITTNLYLALVHLRAQDRTRTLWVDAVCINQEDLTERSEQVQRMAAIYAQAYKVVVWLGGEADDSKLALDRLKYIGEQGIVTKSNFGYRSPEAREPDWYLATCDIPYPSRVWNAVFQLLSRPWFERLWIFQEIQLANPRSVIQCGFDEIAWPTFRSAVLCLKEKNQVFTPNITPLLRQVFPLCLEWRDESFPLMLNAILQRKCTDERDFVYALLGLIPSKFASRIVPNYRLSCGEIYNGVFLEHLKYTGRLELLAFGGRGAELGAPSWSPNWLAKRQYRPNRGLASGMSPAAQDPAIPSKPVASAPSELTSALAALAECLLCGCVSSRSRSPPPPVNAEVDPAVLNVDAVRCGTVAHLGDVAEGELDARVRIARMWDIQCRKWFRGSHPGAHYETGEPVLEAFSTTLLEGGVDDIYPEMMRGTAREWNEEWRVVCEGEELNNEQVLGNSNLFRCAQMINFSRFMATDAQHMGLAPAEAKIGNVNMDALYGSLRLT</sequence>
<dbReference type="Pfam" id="PF06985">
    <property type="entry name" value="HET"/>
    <property type="match status" value="1"/>
</dbReference>
<keyword evidence="3" id="KW-1185">Reference proteome</keyword>
<dbReference type="PROSITE" id="PS50020">
    <property type="entry name" value="WW_DOMAIN_2"/>
    <property type="match status" value="1"/>
</dbReference>
<proteinExistence type="predicted"/>
<reference evidence="2 3" key="1">
    <citation type="journal article" date="2016" name="Genome Announc.">
        <title>Genome Sequence of Madurella mycetomatis mm55, Isolated from a Human Mycetoma Case in Sudan.</title>
        <authorList>
            <person name="Smit S."/>
            <person name="Derks M.F."/>
            <person name="Bervoets S."/>
            <person name="Fahal A."/>
            <person name="van Leeuwen W."/>
            <person name="van Belkum A."/>
            <person name="van de Sande W.W."/>
        </authorList>
    </citation>
    <scope>NUCLEOTIDE SEQUENCE [LARGE SCALE GENOMIC DNA]</scope>
    <source>
        <strain evidence="3">mm55</strain>
    </source>
</reference>
<dbReference type="PANTHER" id="PTHR24148:SF64">
    <property type="entry name" value="HETEROKARYON INCOMPATIBILITY DOMAIN-CONTAINING PROTEIN"/>
    <property type="match status" value="1"/>
</dbReference>
<dbReference type="VEuPathDB" id="FungiDB:MMYC01_206646"/>
<accession>A0A175VZC5</accession>
<organism evidence="2 3">
    <name type="scientific">Madurella mycetomatis</name>
    <dbReference type="NCBI Taxonomy" id="100816"/>
    <lineage>
        <taxon>Eukaryota</taxon>
        <taxon>Fungi</taxon>
        <taxon>Dikarya</taxon>
        <taxon>Ascomycota</taxon>
        <taxon>Pezizomycotina</taxon>
        <taxon>Sordariomycetes</taxon>
        <taxon>Sordariomycetidae</taxon>
        <taxon>Sordariales</taxon>
        <taxon>Sordariales incertae sedis</taxon>
        <taxon>Madurella</taxon>
    </lineage>
</organism>
<dbReference type="OrthoDB" id="4590433at2759"/>
<dbReference type="AlphaFoldDB" id="A0A175VZC5"/>
<feature type="domain" description="WW" evidence="1">
    <location>
        <begin position="62"/>
        <end position="95"/>
    </location>
</feature>
<dbReference type="PANTHER" id="PTHR24148">
    <property type="entry name" value="ANKYRIN REPEAT DOMAIN-CONTAINING PROTEIN 39 HOMOLOG-RELATED"/>
    <property type="match status" value="1"/>
</dbReference>
<gene>
    <name evidence="2" type="ORF">MMYC01_206646</name>
</gene>
<dbReference type="STRING" id="100816.A0A175VZC5"/>